<dbReference type="EMBL" id="MKZO01000065">
    <property type="protein sequence ID" value="OLS59730.1"/>
    <property type="molecule type" value="Genomic_DNA"/>
</dbReference>
<dbReference type="Proteomes" id="UP000186736">
    <property type="component" value="Unassembled WGS sequence"/>
</dbReference>
<protein>
    <submittedName>
        <fullName evidence="1">Uncharacterized protein</fullName>
    </submittedName>
</protein>
<proteinExistence type="predicted"/>
<organism evidence="1 2">
    <name type="scientific">Pseudomonas putida</name>
    <name type="common">Arthrobacter siderocapsulatus</name>
    <dbReference type="NCBI Taxonomy" id="303"/>
    <lineage>
        <taxon>Bacteria</taxon>
        <taxon>Pseudomonadati</taxon>
        <taxon>Pseudomonadota</taxon>
        <taxon>Gammaproteobacteria</taxon>
        <taxon>Pseudomonadales</taxon>
        <taxon>Pseudomonadaceae</taxon>
        <taxon>Pseudomonas</taxon>
    </lineage>
</organism>
<sequence>MSWEYADVSFNSGEFHDDKLYFELSITPLELTGEEIKLCEVIFSKDNAVKLECTNDKRMSDIRPSLFSYDTN</sequence>
<evidence type="ECO:0000313" key="1">
    <source>
        <dbReference type="EMBL" id="OLS59730.1"/>
    </source>
</evidence>
<comment type="caution">
    <text evidence="1">The sequence shown here is derived from an EMBL/GenBank/DDBJ whole genome shotgun (WGS) entry which is preliminary data.</text>
</comment>
<reference evidence="1 2" key="1">
    <citation type="submission" date="2016-10" db="EMBL/GenBank/DDBJ databases">
        <title>Genome Sequence of Pseudomonas putida GM4FR.</title>
        <authorList>
            <person name="Poehlein A."/>
            <person name="Wemheuer F."/>
            <person name="Hollensteiner J."/>
            <person name="Wemheuer B."/>
        </authorList>
    </citation>
    <scope>NUCLEOTIDE SEQUENCE [LARGE SCALE GENOMIC DNA]</scope>
    <source>
        <strain evidence="1 2">GM4FR</strain>
    </source>
</reference>
<name>A0A1Q9QX53_PSEPU</name>
<evidence type="ECO:0000313" key="2">
    <source>
        <dbReference type="Proteomes" id="UP000186736"/>
    </source>
</evidence>
<dbReference type="AlphaFoldDB" id="A0A1Q9QX53"/>
<accession>A0A1Q9QX53</accession>
<gene>
    <name evidence="1" type="ORF">PSEMO_54020</name>
</gene>